<dbReference type="Proteomes" id="UP000179264">
    <property type="component" value="Unassembled WGS sequence"/>
</dbReference>
<dbReference type="AlphaFoldDB" id="A0A1G2T9F1"/>
<protein>
    <submittedName>
        <fullName evidence="1">Uncharacterized protein</fullName>
    </submittedName>
</protein>
<evidence type="ECO:0000313" key="2">
    <source>
        <dbReference type="Proteomes" id="UP000179264"/>
    </source>
</evidence>
<name>A0A1G2T9F1_9BACT</name>
<sequence length="75" mass="8750">MKLVVQSHVPLEIGKVYSSVRDAKGKLRRGQRIKVIAESSLQEWIECMRAFGKKDEDFWEQVAIPTPYHYEVQTD</sequence>
<proteinExistence type="predicted"/>
<organism evidence="1 2">
    <name type="scientific">Candidatus Zambryskibacteria bacterium RIFCSPHIGHO2_02_38_10.5</name>
    <dbReference type="NCBI Taxonomy" id="1802742"/>
    <lineage>
        <taxon>Bacteria</taxon>
        <taxon>Candidatus Zambryskiibacteriota</taxon>
    </lineage>
</organism>
<comment type="caution">
    <text evidence="1">The sequence shown here is derived from an EMBL/GenBank/DDBJ whole genome shotgun (WGS) entry which is preliminary data.</text>
</comment>
<accession>A0A1G2T9F1</accession>
<reference evidence="1 2" key="1">
    <citation type="journal article" date="2016" name="Nat. Commun.">
        <title>Thousands of microbial genomes shed light on interconnected biogeochemical processes in an aquifer system.</title>
        <authorList>
            <person name="Anantharaman K."/>
            <person name="Brown C.T."/>
            <person name="Hug L.A."/>
            <person name="Sharon I."/>
            <person name="Castelle C.J."/>
            <person name="Probst A.J."/>
            <person name="Thomas B.C."/>
            <person name="Singh A."/>
            <person name="Wilkins M.J."/>
            <person name="Karaoz U."/>
            <person name="Brodie E.L."/>
            <person name="Williams K.H."/>
            <person name="Hubbard S.S."/>
            <person name="Banfield J.F."/>
        </authorList>
    </citation>
    <scope>NUCLEOTIDE SEQUENCE [LARGE SCALE GENOMIC DNA]</scope>
</reference>
<evidence type="ECO:0000313" key="1">
    <source>
        <dbReference type="EMBL" id="OHA93231.1"/>
    </source>
</evidence>
<dbReference type="EMBL" id="MHVL01000024">
    <property type="protein sequence ID" value="OHA93231.1"/>
    <property type="molecule type" value="Genomic_DNA"/>
</dbReference>
<gene>
    <name evidence="1" type="ORF">A2W58_03765</name>
</gene>